<dbReference type="InterPro" id="IPR023170">
    <property type="entry name" value="HhH_base_excis_C"/>
</dbReference>
<evidence type="ECO:0000256" key="8">
    <source>
        <dbReference type="ARBA" id="ARBA00023295"/>
    </source>
</evidence>
<dbReference type="AlphaFoldDB" id="A0AAE3APP6"/>
<organism evidence="11 12">
    <name type="scientific">Brotaphodocola catenula</name>
    <dbReference type="NCBI Taxonomy" id="2885361"/>
    <lineage>
        <taxon>Bacteria</taxon>
        <taxon>Bacillati</taxon>
        <taxon>Bacillota</taxon>
        <taxon>Clostridia</taxon>
        <taxon>Lachnospirales</taxon>
        <taxon>Lachnospiraceae</taxon>
        <taxon>Brotaphodocola</taxon>
    </lineage>
</organism>
<dbReference type="Gene3D" id="1.10.340.30">
    <property type="entry name" value="Hypothetical protein, domain 2"/>
    <property type="match status" value="1"/>
</dbReference>
<dbReference type="GO" id="GO:0003684">
    <property type="term" value="F:damaged DNA binding"/>
    <property type="evidence" value="ECO:0007669"/>
    <property type="project" value="InterPro"/>
</dbReference>
<evidence type="ECO:0000256" key="7">
    <source>
        <dbReference type="ARBA" id="ARBA00023268"/>
    </source>
</evidence>
<dbReference type="SUPFAM" id="SSF55945">
    <property type="entry name" value="TATA-box binding protein-like"/>
    <property type="match status" value="1"/>
</dbReference>
<evidence type="ECO:0000259" key="10">
    <source>
        <dbReference type="SMART" id="SM00478"/>
    </source>
</evidence>
<dbReference type="SUPFAM" id="SSF48150">
    <property type="entry name" value="DNA-glycosylase"/>
    <property type="match status" value="1"/>
</dbReference>
<comment type="similarity">
    <text evidence="1">Belongs to the type-1 OGG1 family.</text>
</comment>
<dbReference type="GO" id="GO:0006289">
    <property type="term" value="P:nucleotide-excision repair"/>
    <property type="evidence" value="ECO:0007669"/>
    <property type="project" value="InterPro"/>
</dbReference>
<accession>A0AAE3APP6</accession>
<dbReference type="SMART" id="SM00478">
    <property type="entry name" value="ENDO3c"/>
    <property type="match status" value="1"/>
</dbReference>
<dbReference type="EMBL" id="JAJEPU010000001">
    <property type="protein sequence ID" value="MCC2163403.1"/>
    <property type="molecule type" value="Genomic_DNA"/>
</dbReference>
<comment type="catalytic activity">
    <reaction evidence="9">
        <text>2'-deoxyribonucleotide-(2'-deoxyribose 5'-phosphate)-2'-deoxyribonucleotide-DNA = a 3'-end 2'-deoxyribonucleotide-(2,3-dehydro-2,3-deoxyribose 5'-phosphate)-DNA + a 5'-end 5'-phospho-2'-deoxyribonucleoside-DNA + H(+)</text>
        <dbReference type="Rhea" id="RHEA:66592"/>
        <dbReference type="Rhea" id="RHEA-COMP:13180"/>
        <dbReference type="Rhea" id="RHEA-COMP:16897"/>
        <dbReference type="Rhea" id="RHEA-COMP:17067"/>
        <dbReference type="ChEBI" id="CHEBI:15378"/>
        <dbReference type="ChEBI" id="CHEBI:136412"/>
        <dbReference type="ChEBI" id="CHEBI:157695"/>
        <dbReference type="ChEBI" id="CHEBI:167181"/>
        <dbReference type="EC" id="4.2.99.18"/>
    </reaction>
</comment>
<sequence>MTTHTHSYNSGEYIRVDGTNFSIAQISASGQCFRMTEQEGGWFQVIANGQRLRLKQEQPSTSNKCQKNSVILMDCSEADFQTIWKSYFDLNTDYRRFLTGIDPADTYLQSAVAYGSGIRILRQDLWEMIISFIISQQNNIRRIRKCIETICTHYGTKIDHINDVNTCSDSFYLFPTPEQLATATEDELRALGLGYRSRYLVETARSIASGEISLDALKSMDYPSARTELLKLCGVGAKVADCICLFGLHHLEAFPIDTHIRQVLTSHYPDGFPFESYSGYEGVLQQYIFYYDLNSSH</sequence>
<evidence type="ECO:0000256" key="3">
    <source>
        <dbReference type="ARBA" id="ARBA00022763"/>
    </source>
</evidence>
<name>A0AAE3APP6_9FIRM</name>
<dbReference type="Proteomes" id="UP001198962">
    <property type="component" value="Unassembled WGS sequence"/>
</dbReference>
<dbReference type="CDD" id="cd00056">
    <property type="entry name" value="ENDO3c"/>
    <property type="match status" value="1"/>
</dbReference>
<dbReference type="InterPro" id="IPR052054">
    <property type="entry name" value="Oxidative_DNA_repair_enzyme"/>
</dbReference>
<keyword evidence="4" id="KW-0378">Hydrolase</keyword>
<dbReference type="GO" id="GO:0008534">
    <property type="term" value="F:oxidized purine nucleobase lesion DNA N-glycosylase activity"/>
    <property type="evidence" value="ECO:0007669"/>
    <property type="project" value="InterPro"/>
</dbReference>
<gene>
    <name evidence="11" type="ORF">LKD32_00660</name>
</gene>
<dbReference type="GO" id="GO:0006284">
    <property type="term" value="P:base-excision repair"/>
    <property type="evidence" value="ECO:0007669"/>
    <property type="project" value="InterPro"/>
</dbReference>
<dbReference type="PANTHER" id="PTHR10242">
    <property type="entry name" value="8-OXOGUANINE DNA GLYCOSYLASE"/>
    <property type="match status" value="1"/>
</dbReference>
<dbReference type="EC" id="4.2.99.18" evidence="2"/>
<evidence type="ECO:0000256" key="4">
    <source>
        <dbReference type="ARBA" id="ARBA00022801"/>
    </source>
</evidence>
<evidence type="ECO:0000313" key="11">
    <source>
        <dbReference type="EMBL" id="MCC2163403.1"/>
    </source>
</evidence>
<evidence type="ECO:0000313" key="12">
    <source>
        <dbReference type="Proteomes" id="UP001198962"/>
    </source>
</evidence>
<evidence type="ECO:0000256" key="9">
    <source>
        <dbReference type="ARBA" id="ARBA00044632"/>
    </source>
</evidence>
<evidence type="ECO:0000256" key="5">
    <source>
        <dbReference type="ARBA" id="ARBA00023204"/>
    </source>
</evidence>
<keyword evidence="8" id="KW-0326">Glycosidase</keyword>
<proteinExistence type="inferred from homology"/>
<keyword evidence="5" id="KW-0234">DNA repair</keyword>
<dbReference type="PANTHER" id="PTHR10242:SF2">
    <property type="entry name" value="N-GLYCOSYLASE_DNA LYASE"/>
    <property type="match status" value="1"/>
</dbReference>
<dbReference type="Gene3D" id="1.10.1670.10">
    <property type="entry name" value="Helix-hairpin-Helix base-excision DNA repair enzymes (C-terminal)"/>
    <property type="match status" value="1"/>
</dbReference>
<keyword evidence="12" id="KW-1185">Reference proteome</keyword>
<keyword evidence="6" id="KW-0456">Lyase</keyword>
<keyword evidence="7" id="KW-0511">Multifunctional enzyme</keyword>
<dbReference type="RefSeq" id="WP_177978480.1">
    <property type="nucleotide sequence ID" value="NZ_JAJEPU010000001.1"/>
</dbReference>
<dbReference type="GO" id="GO:0140078">
    <property type="term" value="F:class I DNA-(apurinic or apyrimidinic site) endonuclease activity"/>
    <property type="evidence" value="ECO:0007669"/>
    <property type="project" value="UniProtKB-EC"/>
</dbReference>
<dbReference type="InterPro" id="IPR011257">
    <property type="entry name" value="DNA_glycosylase"/>
</dbReference>
<dbReference type="Gene3D" id="3.30.310.260">
    <property type="match status" value="1"/>
</dbReference>
<evidence type="ECO:0000256" key="2">
    <source>
        <dbReference type="ARBA" id="ARBA00012720"/>
    </source>
</evidence>
<keyword evidence="3" id="KW-0227">DNA damage</keyword>
<protein>
    <recommendedName>
        <fullName evidence="2">DNA-(apurinic or apyrimidinic site) lyase</fullName>
        <ecNumber evidence="2">4.2.99.18</ecNumber>
    </recommendedName>
</protein>
<dbReference type="Pfam" id="PF07934">
    <property type="entry name" value="OGG_N"/>
    <property type="match status" value="1"/>
</dbReference>
<reference evidence="11" key="1">
    <citation type="submission" date="2021-10" db="EMBL/GenBank/DDBJ databases">
        <title>Anaerobic single-cell dispensing facilitates the cultivation of human gut bacteria.</title>
        <authorList>
            <person name="Afrizal A."/>
        </authorList>
    </citation>
    <scope>NUCLEOTIDE SEQUENCE</scope>
    <source>
        <strain evidence="11">CLA-AA-H274</strain>
    </source>
</reference>
<dbReference type="InterPro" id="IPR003265">
    <property type="entry name" value="HhH-GPD_domain"/>
</dbReference>
<evidence type="ECO:0000256" key="6">
    <source>
        <dbReference type="ARBA" id="ARBA00023239"/>
    </source>
</evidence>
<dbReference type="InterPro" id="IPR012904">
    <property type="entry name" value="OGG_N"/>
</dbReference>
<feature type="domain" description="HhH-GPD" evidence="10">
    <location>
        <begin position="134"/>
        <end position="293"/>
    </location>
</feature>
<comment type="caution">
    <text evidence="11">The sequence shown here is derived from an EMBL/GenBank/DDBJ whole genome shotgun (WGS) entry which is preliminary data.</text>
</comment>
<evidence type="ECO:0000256" key="1">
    <source>
        <dbReference type="ARBA" id="ARBA00010679"/>
    </source>
</evidence>
<dbReference type="Pfam" id="PF00730">
    <property type="entry name" value="HhH-GPD"/>
    <property type="match status" value="1"/>
</dbReference>